<reference evidence="2 3" key="1">
    <citation type="submission" date="2020-04" db="EMBL/GenBank/DDBJ databases">
        <title>Zoogloea sp. G-4-1-14 isolated from soil.</title>
        <authorList>
            <person name="Dahal R.H."/>
        </authorList>
    </citation>
    <scope>NUCLEOTIDE SEQUENCE [LARGE SCALE GENOMIC DNA]</scope>
    <source>
        <strain evidence="2 3">G-4-1-14</strain>
    </source>
</reference>
<keyword evidence="3" id="KW-1185">Reference proteome</keyword>
<evidence type="ECO:0000256" key="1">
    <source>
        <dbReference type="SAM" id="MobiDB-lite"/>
    </source>
</evidence>
<protein>
    <submittedName>
        <fullName evidence="2">DUF1289 domain-containing protein</fullName>
    </submittedName>
</protein>
<feature type="region of interest" description="Disordered" evidence="1">
    <location>
        <begin position="41"/>
        <end position="60"/>
    </location>
</feature>
<dbReference type="AlphaFoldDB" id="A0A848G5B6"/>
<dbReference type="EMBL" id="JABBGA010000008">
    <property type="protein sequence ID" value="NML26400.1"/>
    <property type="molecule type" value="Genomic_DNA"/>
</dbReference>
<dbReference type="InterPro" id="IPR010710">
    <property type="entry name" value="DUF1289"/>
</dbReference>
<evidence type="ECO:0000313" key="2">
    <source>
        <dbReference type="EMBL" id="NML26400.1"/>
    </source>
</evidence>
<organism evidence="2 3">
    <name type="scientific">Zoogloea dura</name>
    <dbReference type="NCBI Taxonomy" id="2728840"/>
    <lineage>
        <taxon>Bacteria</taxon>
        <taxon>Pseudomonadati</taxon>
        <taxon>Pseudomonadota</taxon>
        <taxon>Betaproteobacteria</taxon>
        <taxon>Rhodocyclales</taxon>
        <taxon>Zoogloeaceae</taxon>
        <taxon>Zoogloea</taxon>
    </lineage>
</organism>
<name>A0A848G5B6_9RHOO</name>
<accession>A0A848G5B6</accession>
<dbReference type="RefSeq" id="WP_169145941.1">
    <property type="nucleotide sequence ID" value="NZ_JABBGA010000008.1"/>
</dbReference>
<dbReference type="Pfam" id="PF06945">
    <property type="entry name" value="DUF1289"/>
    <property type="match status" value="1"/>
</dbReference>
<proteinExistence type="predicted"/>
<evidence type="ECO:0000313" key="3">
    <source>
        <dbReference type="Proteomes" id="UP000580043"/>
    </source>
</evidence>
<dbReference type="Proteomes" id="UP000580043">
    <property type="component" value="Unassembled WGS sequence"/>
</dbReference>
<gene>
    <name evidence="2" type="ORF">HHL15_11655</name>
</gene>
<comment type="caution">
    <text evidence="2">The sequence shown here is derived from an EMBL/GenBank/DDBJ whole genome shotgun (WGS) entry which is preliminary data.</text>
</comment>
<sequence>MSEDNPCVGICEIDESGYCIGCGRSADVIFGETDSAADSQADAEVASLAGVPGERPQASD</sequence>